<proteinExistence type="predicted"/>
<feature type="transmembrane region" description="Helical" evidence="1">
    <location>
        <begin position="7"/>
        <end position="29"/>
    </location>
</feature>
<keyword evidence="3" id="KW-1185">Reference proteome</keyword>
<comment type="caution">
    <text evidence="2">The sequence shown here is derived from an EMBL/GenBank/DDBJ whole genome shotgun (WGS) entry which is preliminary data.</text>
</comment>
<dbReference type="OrthoDB" id="3621416at2"/>
<keyword evidence="1" id="KW-0812">Transmembrane</keyword>
<dbReference type="AlphaFoldDB" id="A0A542DFM4"/>
<name>A0A542DFM4_AMYCI</name>
<evidence type="ECO:0000313" key="3">
    <source>
        <dbReference type="Proteomes" id="UP000320876"/>
    </source>
</evidence>
<organism evidence="2 3">
    <name type="scientific">Amycolatopsis cihanbeyliensis</name>
    <dbReference type="NCBI Taxonomy" id="1128664"/>
    <lineage>
        <taxon>Bacteria</taxon>
        <taxon>Bacillati</taxon>
        <taxon>Actinomycetota</taxon>
        <taxon>Actinomycetes</taxon>
        <taxon>Pseudonocardiales</taxon>
        <taxon>Pseudonocardiaceae</taxon>
        <taxon>Amycolatopsis</taxon>
    </lineage>
</organism>
<gene>
    <name evidence="2" type="ORF">FB471_1614</name>
</gene>
<sequence length="206" mass="22718">MTFAIGIFDLFTYTIPGSLSLGFLSYLAVRLHWIDPHVVGQTPVVLLVIVLILASYLLGYAVYPLGAAANRLVPRRRTRRPREEFVRRNPAARDRDFVRADSFLLLSALQMHEKDMASEVVRLRAAGLMLRNSAGALVPAFLAAIVELVLGPKPALAAGCAVLFAAGFVALIVQGRRLGHWANLKTLELAHWLPDIDEKLRPDQNS</sequence>
<feature type="transmembrane region" description="Helical" evidence="1">
    <location>
        <begin position="44"/>
        <end position="73"/>
    </location>
</feature>
<keyword evidence="1" id="KW-0472">Membrane</keyword>
<dbReference type="Proteomes" id="UP000320876">
    <property type="component" value="Unassembled WGS sequence"/>
</dbReference>
<feature type="transmembrane region" description="Helical" evidence="1">
    <location>
        <begin position="132"/>
        <end position="150"/>
    </location>
</feature>
<dbReference type="RefSeq" id="WP_141996693.1">
    <property type="nucleotide sequence ID" value="NZ_VFML01000001.1"/>
</dbReference>
<feature type="transmembrane region" description="Helical" evidence="1">
    <location>
        <begin position="156"/>
        <end position="173"/>
    </location>
</feature>
<accession>A0A542DFM4</accession>
<dbReference type="EMBL" id="VFML01000001">
    <property type="protein sequence ID" value="TQJ01898.1"/>
    <property type="molecule type" value="Genomic_DNA"/>
</dbReference>
<evidence type="ECO:0000256" key="1">
    <source>
        <dbReference type="SAM" id="Phobius"/>
    </source>
</evidence>
<evidence type="ECO:0000313" key="2">
    <source>
        <dbReference type="EMBL" id="TQJ01898.1"/>
    </source>
</evidence>
<keyword evidence="1" id="KW-1133">Transmembrane helix</keyword>
<reference evidence="2 3" key="1">
    <citation type="submission" date="2019-06" db="EMBL/GenBank/DDBJ databases">
        <title>Sequencing the genomes of 1000 actinobacteria strains.</title>
        <authorList>
            <person name="Klenk H.-P."/>
        </authorList>
    </citation>
    <scope>NUCLEOTIDE SEQUENCE [LARGE SCALE GENOMIC DNA]</scope>
    <source>
        <strain evidence="2 3">DSM 45679</strain>
    </source>
</reference>
<protein>
    <submittedName>
        <fullName evidence="2">Uncharacterized protein</fullName>
    </submittedName>
</protein>